<name>B4M4M0_DROVI</name>
<dbReference type="CDD" id="cd14291">
    <property type="entry name" value="UBA1_NUB1_like"/>
    <property type="match status" value="1"/>
</dbReference>
<dbReference type="SUPFAM" id="SSF46934">
    <property type="entry name" value="UBA-like"/>
    <property type="match status" value="3"/>
</dbReference>
<dbReference type="InterPro" id="IPR015940">
    <property type="entry name" value="UBA"/>
</dbReference>
<dbReference type="EMBL" id="CH940652">
    <property type="protein sequence ID" value="EDW59581.1"/>
    <property type="molecule type" value="Genomic_DNA"/>
</dbReference>
<organism evidence="3 4">
    <name type="scientific">Drosophila virilis</name>
    <name type="common">Fruit fly</name>
    <dbReference type="NCBI Taxonomy" id="7244"/>
    <lineage>
        <taxon>Eukaryota</taxon>
        <taxon>Metazoa</taxon>
        <taxon>Ecdysozoa</taxon>
        <taxon>Arthropoda</taxon>
        <taxon>Hexapoda</taxon>
        <taxon>Insecta</taxon>
        <taxon>Pterygota</taxon>
        <taxon>Neoptera</taxon>
        <taxon>Endopterygota</taxon>
        <taxon>Diptera</taxon>
        <taxon>Brachycera</taxon>
        <taxon>Muscomorpha</taxon>
        <taxon>Ephydroidea</taxon>
        <taxon>Drosophilidae</taxon>
        <taxon>Drosophila</taxon>
    </lineage>
</organism>
<evidence type="ECO:0000256" key="1">
    <source>
        <dbReference type="SAM" id="MobiDB-lite"/>
    </source>
</evidence>
<dbReference type="PANTHER" id="PTHR12948">
    <property type="entry name" value="NEDD8 ULTIMATE BUSTER-1 BS4 PROTEIN"/>
    <property type="match status" value="1"/>
</dbReference>
<dbReference type="GO" id="GO:2000058">
    <property type="term" value="P:regulation of ubiquitin-dependent protein catabolic process"/>
    <property type="evidence" value="ECO:0007669"/>
    <property type="project" value="TreeGrafter"/>
</dbReference>
<feature type="compositionally biased region" description="Low complexity" evidence="1">
    <location>
        <begin position="546"/>
        <end position="566"/>
    </location>
</feature>
<reference evidence="3 4" key="1">
    <citation type="journal article" date="2007" name="Nature">
        <title>Evolution of genes and genomes on the Drosophila phylogeny.</title>
        <authorList>
            <consortium name="Drosophila 12 Genomes Consortium"/>
            <person name="Clark A.G."/>
            <person name="Eisen M.B."/>
            <person name="Smith D.R."/>
            <person name="Bergman C.M."/>
            <person name="Oliver B."/>
            <person name="Markow T.A."/>
            <person name="Kaufman T.C."/>
            <person name="Kellis M."/>
            <person name="Gelbart W."/>
            <person name="Iyer V.N."/>
            <person name="Pollard D.A."/>
            <person name="Sackton T.B."/>
            <person name="Larracuente A.M."/>
            <person name="Singh N.D."/>
            <person name="Abad J.P."/>
            <person name="Abt D.N."/>
            <person name="Adryan B."/>
            <person name="Aguade M."/>
            <person name="Akashi H."/>
            <person name="Anderson W.W."/>
            <person name="Aquadro C.F."/>
            <person name="Ardell D.H."/>
            <person name="Arguello R."/>
            <person name="Artieri C.G."/>
            <person name="Barbash D.A."/>
            <person name="Barker D."/>
            <person name="Barsanti P."/>
            <person name="Batterham P."/>
            <person name="Batzoglou S."/>
            <person name="Begun D."/>
            <person name="Bhutkar A."/>
            <person name="Blanco E."/>
            <person name="Bosak S.A."/>
            <person name="Bradley R.K."/>
            <person name="Brand A.D."/>
            <person name="Brent M.R."/>
            <person name="Brooks A.N."/>
            <person name="Brown R.H."/>
            <person name="Butlin R.K."/>
            <person name="Caggese C."/>
            <person name="Calvi B.R."/>
            <person name="Bernardo de Carvalho A."/>
            <person name="Caspi A."/>
            <person name="Castrezana S."/>
            <person name="Celniker S.E."/>
            <person name="Chang J.L."/>
            <person name="Chapple C."/>
            <person name="Chatterji S."/>
            <person name="Chinwalla A."/>
            <person name="Civetta A."/>
            <person name="Clifton S.W."/>
            <person name="Comeron J.M."/>
            <person name="Costello J.C."/>
            <person name="Coyne J.A."/>
            <person name="Daub J."/>
            <person name="David R.G."/>
            <person name="Delcher A.L."/>
            <person name="Delehaunty K."/>
            <person name="Do C.B."/>
            <person name="Ebling H."/>
            <person name="Edwards K."/>
            <person name="Eickbush T."/>
            <person name="Evans J.D."/>
            <person name="Filipski A."/>
            <person name="Findeiss S."/>
            <person name="Freyhult E."/>
            <person name="Fulton L."/>
            <person name="Fulton R."/>
            <person name="Garcia A.C."/>
            <person name="Gardiner A."/>
            <person name="Garfield D.A."/>
            <person name="Garvin B.E."/>
            <person name="Gibson G."/>
            <person name="Gilbert D."/>
            <person name="Gnerre S."/>
            <person name="Godfrey J."/>
            <person name="Good R."/>
            <person name="Gotea V."/>
            <person name="Gravely B."/>
            <person name="Greenberg A.J."/>
            <person name="Griffiths-Jones S."/>
            <person name="Gross S."/>
            <person name="Guigo R."/>
            <person name="Gustafson E.A."/>
            <person name="Haerty W."/>
            <person name="Hahn M.W."/>
            <person name="Halligan D.L."/>
            <person name="Halpern A.L."/>
            <person name="Halter G.M."/>
            <person name="Han M.V."/>
            <person name="Heger A."/>
            <person name="Hillier L."/>
            <person name="Hinrichs A.S."/>
            <person name="Holmes I."/>
            <person name="Hoskins R.A."/>
            <person name="Hubisz M.J."/>
            <person name="Hultmark D."/>
            <person name="Huntley M.A."/>
            <person name="Jaffe D.B."/>
            <person name="Jagadeeshan S."/>
            <person name="Jeck W.R."/>
            <person name="Johnson J."/>
            <person name="Jones C.D."/>
            <person name="Jordan W.C."/>
            <person name="Karpen G.H."/>
            <person name="Kataoka E."/>
            <person name="Keightley P.D."/>
            <person name="Kheradpour P."/>
            <person name="Kirkness E.F."/>
            <person name="Koerich L.B."/>
            <person name="Kristiansen K."/>
            <person name="Kudrna D."/>
            <person name="Kulathinal R.J."/>
            <person name="Kumar S."/>
            <person name="Kwok R."/>
            <person name="Lander E."/>
            <person name="Langley C.H."/>
            <person name="Lapoint R."/>
            <person name="Lazzaro B.P."/>
            <person name="Lee S.J."/>
            <person name="Levesque L."/>
            <person name="Li R."/>
            <person name="Lin C.F."/>
            <person name="Lin M.F."/>
            <person name="Lindblad-Toh K."/>
            <person name="Llopart A."/>
            <person name="Long M."/>
            <person name="Low L."/>
            <person name="Lozovsky E."/>
            <person name="Lu J."/>
            <person name="Luo M."/>
            <person name="Machado C.A."/>
            <person name="Makalowski W."/>
            <person name="Marzo M."/>
            <person name="Matsuda M."/>
            <person name="Matzkin L."/>
            <person name="McAllister B."/>
            <person name="McBride C.S."/>
            <person name="McKernan B."/>
            <person name="McKernan K."/>
            <person name="Mendez-Lago M."/>
            <person name="Minx P."/>
            <person name="Mollenhauer M.U."/>
            <person name="Montooth K."/>
            <person name="Mount S.M."/>
            <person name="Mu X."/>
            <person name="Myers E."/>
            <person name="Negre B."/>
            <person name="Newfeld S."/>
            <person name="Nielsen R."/>
            <person name="Noor M.A."/>
            <person name="O'Grady P."/>
            <person name="Pachter L."/>
            <person name="Papaceit M."/>
            <person name="Parisi M.J."/>
            <person name="Parisi M."/>
            <person name="Parts L."/>
            <person name="Pedersen J.S."/>
            <person name="Pesole G."/>
            <person name="Phillippy A.M."/>
            <person name="Ponting C.P."/>
            <person name="Pop M."/>
            <person name="Porcelli D."/>
            <person name="Powell J.R."/>
            <person name="Prohaska S."/>
            <person name="Pruitt K."/>
            <person name="Puig M."/>
            <person name="Quesneville H."/>
            <person name="Ram K.R."/>
            <person name="Rand D."/>
            <person name="Rasmussen M.D."/>
            <person name="Reed L.K."/>
            <person name="Reenan R."/>
            <person name="Reily A."/>
            <person name="Remington K.A."/>
            <person name="Rieger T.T."/>
            <person name="Ritchie M.G."/>
            <person name="Robin C."/>
            <person name="Rogers Y.H."/>
            <person name="Rohde C."/>
            <person name="Rozas J."/>
            <person name="Rubenfield M.J."/>
            <person name="Ruiz A."/>
            <person name="Russo S."/>
            <person name="Salzberg S.L."/>
            <person name="Sanchez-Gracia A."/>
            <person name="Saranga D.J."/>
            <person name="Sato H."/>
            <person name="Schaeffer S.W."/>
            <person name="Schatz M.C."/>
            <person name="Schlenke T."/>
            <person name="Schwartz R."/>
            <person name="Segarra C."/>
            <person name="Singh R.S."/>
            <person name="Sirot L."/>
            <person name="Sirota M."/>
            <person name="Sisneros N.B."/>
            <person name="Smith C.D."/>
            <person name="Smith T.F."/>
            <person name="Spieth J."/>
            <person name="Stage D.E."/>
            <person name="Stark A."/>
            <person name="Stephan W."/>
            <person name="Strausberg R.L."/>
            <person name="Strempel S."/>
            <person name="Sturgill D."/>
            <person name="Sutton G."/>
            <person name="Sutton G.G."/>
            <person name="Tao W."/>
            <person name="Teichmann S."/>
            <person name="Tobari Y.N."/>
            <person name="Tomimura Y."/>
            <person name="Tsolas J.M."/>
            <person name="Valente V.L."/>
            <person name="Venter E."/>
            <person name="Venter J.C."/>
            <person name="Vicario S."/>
            <person name="Vieira F.G."/>
            <person name="Vilella A.J."/>
            <person name="Villasante A."/>
            <person name="Walenz B."/>
            <person name="Wang J."/>
            <person name="Wasserman M."/>
            <person name="Watts T."/>
            <person name="Wilson D."/>
            <person name="Wilson R.K."/>
            <person name="Wing R.A."/>
            <person name="Wolfner M.F."/>
            <person name="Wong A."/>
            <person name="Wong G.K."/>
            <person name="Wu C.I."/>
            <person name="Wu G."/>
            <person name="Yamamoto D."/>
            <person name="Yang H.P."/>
            <person name="Yang S.P."/>
            <person name="Yorke J.A."/>
            <person name="Yoshida K."/>
            <person name="Zdobnov E."/>
            <person name="Zhang P."/>
            <person name="Zhang Y."/>
            <person name="Zimin A.V."/>
            <person name="Baldwin J."/>
            <person name="Abdouelleil A."/>
            <person name="Abdulkadir J."/>
            <person name="Abebe A."/>
            <person name="Abera B."/>
            <person name="Abreu J."/>
            <person name="Acer S.C."/>
            <person name="Aftuck L."/>
            <person name="Alexander A."/>
            <person name="An P."/>
            <person name="Anderson E."/>
            <person name="Anderson S."/>
            <person name="Arachi H."/>
            <person name="Azer M."/>
            <person name="Bachantsang P."/>
            <person name="Barry A."/>
            <person name="Bayul T."/>
            <person name="Berlin A."/>
            <person name="Bessette D."/>
            <person name="Bloom T."/>
            <person name="Blye J."/>
            <person name="Boguslavskiy L."/>
            <person name="Bonnet C."/>
            <person name="Boukhgalter B."/>
            <person name="Bourzgui I."/>
            <person name="Brown A."/>
            <person name="Cahill P."/>
            <person name="Channer S."/>
            <person name="Cheshatsang Y."/>
            <person name="Chuda L."/>
            <person name="Citroen M."/>
            <person name="Collymore A."/>
            <person name="Cooke P."/>
            <person name="Costello M."/>
            <person name="D'Aco K."/>
            <person name="Daza R."/>
            <person name="De Haan G."/>
            <person name="DeGray S."/>
            <person name="DeMaso C."/>
            <person name="Dhargay N."/>
            <person name="Dooley K."/>
            <person name="Dooley E."/>
            <person name="Doricent M."/>
            <person name="Dorje P."/>
            <person name="Dorjee K."/>
            <person name="Dupes A."/>
            <person name="Elong R."/>
            <person name="Falk J."/>
            <person name="Farina A."/>
            <person name="Faro S."/>
            <person name="Ferguson D."/>
            <person name="Fisher S."/>
            <person name="Foley C.D."/>
            <person name="Franke A."/>
            <person name="Friedrich D."/>
            <person name="Gadbois L."/>
            <person name="Gearin G."/>
            <person name="Gearin C.R."/>
            <person name="Giannoukos G."/>
            <person name="Goode T."/>
            <person name="Graham J."/>
            <person name="Grandbois E."/>
            <person name="Grewal S."/>
            <person name="Gyaltsen K."/>
            <person name="Hafez N."/>
            <person name="Hagos B."/>
            <person name="Hall J."/>
            <person name="Henson C."/>
            <person name="Hollinger A."/>
            <person name="Honan T."/>
            <person name="Huard M.D."/>
            <person name="Hughes L."/>
            <person name="Hurhula B."/>
            <person name="Husby M.E."/>
            <person name="Kamat A."/>
            <person name="Kanga B."/>
            <person name="Kashin S."/>
            <person name="Khazanovich D."/>
            <person name="Kisner P."/>
            <person name="Lance K."/>
            <person name="Lara M."/>
            <person name="Lee W."/>
            <person name="Lennon N."/>
            <person name="Letendre F."/>
            <person name="LeVine R."/>
            <person name="Lipovsky A."/>
            <person name="Liu X."/>
            <person name="Liu J."/>
            <person name="Liu S."/>
            <person name="Lokyitsang T."/>
            <person name="Lokyitsang Y."/>
            <person name="Lubonja R."/>
            <person name="Lui A."/>
            <person name="MacDonald P."/>
            <person name="Magnisalis V."/>
            <person name="Maru K."/>
            <person name="Matthews C."/>
            <person name="McCusker W."/>
            <person name="McDonough S."/>
            <person name="Mehta T."/>
            <person name="Meldrim J."/>
            <person name="Meneus L."/>
            <person name="Mihai O."/>
            <person name="Mihalev A."/>
            <person name="Mihova T."/>
            <person name="Mittelman R."/>
            <person name="Mlenga V."/>
            <person name="Montmayeur A."/>
            <person name="Mulrain L."/>
            <person name="Navidi A."/>
            <person name="Naylor J."/>
            <person name="Negash T."/>
            <person name="Nguyen T."/>
            <person name="Nguyen N."/>
            <person name="Nicol R."/>
            <person name="Norbu C."/>
            <person name="Norbu N."/>
            <person name="Novod N."/>
            <person name="O'Neill B."/>
            <person name="Osman S."/>
            <person name="Markiewicz E."/>
            <person name="Oyono O.L."/>
            <person name="Patti C."/>
            <person name="Phunkhang P."/>
            <person name="Pierre F."/>
            <person name="Priest M."/>
            <person name="Raghuraman S."/>
            <person name="Rege F."/>
            <person name="Reyes R."/>
            <person name="Rise C."/>
            <person name="Rogov P."/>
            <person name="Ross K."/>
            <person name="Ryan E."/>
            <person name="Settipalli S."/>
            <person name="Shea T."/>
            <person name="Sherpa N."/>
            <person name="Shi L."/>
            <person name="Shih D."/>
            <person name="Sparrow T."/>
            <person name="Spaulding J."/>
            <person name="Stalker J."/>
            <person name="Stange-Thomann N."/>
            <person name="Stavropoulos S."/>
            <person name="Stone C."/>
            <person name="Strader C."/>
            <person name="Tesfaye S."/>
            <person name="Thomson T."/>
            <person name="Thoulutsang Y."/>
            <person name="Thoulutsang D."/>
            <person name="Topham K."/>
            <person name="Topping I."/>
            <person name="Tsamla T."/>
            <person name="Vassiliev H."/>
            <person name="Vo A."/>
            <person name="Wangchuk T."/>
            <person name="Wangdi T."/>
            <person name="Weiand M."/>
            <person name="Wilkinson J."/>
            <person name="Wilson A."/>
            <person name="Yadav S."/>
            <person name="Young G."/>
            <person name="Yu Q."/>
            <person name="Zembek L."/>
            <person name="Zhong D."/>
            <person name="Zimmer A."/>
            <person name="Zwirko Z."/>
            <person name="Jaffe D.B."/>
            <person name="Alvarez P."/>
            <person name="Brockman W."/>
            <person name="Butler J."/>
            <person name="Chin C."/>
            <person name="Gnerre S."/>
            <person name="Grabherr M."/>
            <person name="Kleber M."/>
            <person name="Mauceli E."/>
            <person name="MacCallum I."/>
        </authorList>
    </citation>
    <scope>NUCLEOTIDE SEQUENCE [LARGE SCALE GENOMIC DNA]</scope>
    <source>
        <strain evidence="4">Tucson 15010-1051.87</strain>
    </source>
</reference>
<dbReference type="KEGG" id="dvi:6632663"/>
<dbReference type="OMA" id="SVCRLME"/>
<dbReference type="Gene3D" id="1.10.8.10">
    <property type="entry name" value="DNA helicase RuvA subunit, C-terminal domain"/>
    <property type="match status" value="3"/>
</dbReference>
<feature type="region of interest" description="Disordered" evidence="1">
    <location>
        <begin position="546"/>
        <end position="570"/>
    </location>
</feature>
<dbReference type="InterPro" id="IPR009060">
    <property type="entry name" value="UBA-like_sf"/>
</dbReference>
<accession>B4M4M0</accession>
<dbReference type="SMART" id="SM00165">
    <property type="entry name" value="UBA"/>
    <property type="match status" value="3"/>
</dbReference>
<evidence type="ECO:0000313" key="4">
    <source>
        <dbReference type="Proteomes" id="UP000008792"/>
    </source>
</evidence>
<feature type="domain" description="UBA" evidence="2">
    <location>
        <begin position="418"/>
        <end position="466"/>
    </location>
</feature>
<proteinExistence type="predicted"/>
<keyword evidence="4" id="KW-1185">Reference proteome</keyword>
<dbReference type="Proteomes" id="UP000008792">
    <property type="component" value="Unassembled WGS sequence"/>
</dbReference>
<dbReference type="SUPFAM" id="SSF54236">
    <property type="entry name" value="Ubiquitin-like"/>
    <property type="match status" value="1"/>
</dbReference>
<gene>
    <name evidence="3" type="primary">Dvir\GJ10966</name>
    <name evidence="3" type="ORF">Dvir_GJ10966</name>
</gene>
<dbReference type="STRING" id="7244.B4M4M0"/>
<dbReference type="InParanoid" id="B4M4M0"/>
<dbReference type="Pfam" id="PF00627">
    <property type="entry name" value="UBA"/>
    <property type="match status" value="3"/>
</dbReference>
<sequence length="632" mass="71035">MSDMENKLVQLRIRLQERGVKLWESPYYVEDLGSSDSAVELLAQELSRELHITVVSCKNSLLELQEHSLRKLAARREFDDTGLATFHVRCVDNQGGTAHTLEVKCALGELGSNLQRKIADKLQLSEADHVKCISAGRMVVPQATLKSQGLKNNQQLLVIVGQPDARGEALYERIRQIQRDVEVVVDSDHRFVDLEDQDGNVMFLPPHENRALLMGMSLGEKARAAMRRGHYDEALLLFLEADEKFNNCDSKFLDYVDNYALLNLDIVWCYLCLKNITQLPDAQRRLDVCERILQRSYGENFSRLYALKGSSCPERALIMRLQLLQGVILFHQNQRVEARARLEAAGTALAELKVNSEQLELLVEMGFDASAARLALRSSNGSVEQAVQFIQQRRQRLQAARANSDSERQLSRRLAQMQLDNDGRDWVHPRSVCRLMDLGYEQQLVVEALRRTENDLARSLELLQYHSSELRQGLPDSQAADEQMLGTLRGLGFKLPAARAALEITCNNLDRAIDFLLKSLATEEELNSVVERMSAVDNAATAAATGAASTSSSNAPATSALPNSSSEQLSVGTPSKVALVKSVLNKAKTELETYRAYRRFNEDIPDVDQDYLDLPLEQEEQLLNEYTQLLEH</sequence>
<dbReference type="eggNOG" id="KOG2561">
    <property type="taxonomic scope" value="Eukaryota"/>
</dbReference>
<dbReference type="Gene3D" id="3.10.20.90">
    <property type="entry name" value="Phosphatidylinositol 3-kinase Catalytic Subunit, Chain A, domain 1"/>
    <property type="match status" value="1"/>
</dbReference>
<dbReference type="PANTHER" id="PTHR12948:SF3">
    <property type="entry name" value="NEDD8 ULTIMATE BUSTER 1"/>
    <property type="match status" value="1"/>
</dbReference>
<feature type="domain" description="UBA" evidence="2">
    <location>
        <begin position="353"/>
        <end position="393"/>
    </location>
</feature>
<dbReference type="PhylomeDB" id="B4M4M0"/>
<evidence type="ECO:0000313" key="3">
    <source>
        <dbReference type="EMBL" id="EDW59581.1"/>
    </source>
</evidence>
<dbReference type="HOGENOM" id="CLU_030806_0_0_1"/>
<dbReference type="FunCoup" id="B4M4M0">
    <property type="interactions" value="1295"/>
</dbReference>
<dbReference type="InterPro" id="IPR039749">
    <property type="entry name" value="NUB1"/>
</dbReference>
<dbReference type="InterPro" id="IPR029071">
    <property type="entry name" value="Ubiquitin-like_domsf"/>
</dbReference>
<feature type="domain" description="UBA" evidence="2">
    <location>
        <begin position="479"/>
        <end position="519"/>
    </location>
</feature>
<dbReference type="AlphaFoldDB" id="B4M4M0"/>
<dbReference type="PROSITE" id="PS50030">
    <property type="entry name" value="UBA"/>
    <property type="match status" value="3"/>
</dbReference>
<evidence type="ECO:0000259" key="2">
    <source>
        <dbReference type="PROSITE" id="PS50030"/>
    </source>
</evidence>
<dbReference type="CDD" id="cd17062">
    <property type="entry name" value="Ubl_NUB1"/>
    <property type="match status" value="1"/>
</dbReference>
<protein>
    <recommendedName>
        <fullName evidence="2">UBA domain-containing protein</fullName>
    </recommendedName>
</protein>
<dbReference type="OrthoDB" id="434245at2759"/>